<sequence>MIFSLRRTLKLLHETRVATDQAQLEGLKLQLAQAVYDLQHHPSEVLVMYMQHIKAELKQ</sequence>
<dbReference type="VEuPathDB" id="FungiDB:H310_12719"/>
<reference evidence="1" key="1">
    <citation type="submission" date="2013-12" db="EMBL/GenBank/DDBJ databases">
        <title>The Genome Sequence of Aphanomyces invadans NJM9701.</title>
        <authorList>
            <consortium name="The Broad Institute Genomics Platform"/>
            <person name="Russ C."/>
            <person name="Tyler B."/>
            <person name="van West P."/>
            <person name="Dieguez-Uribeondo J."/>
            <person name="Young S.K."/>
            <person name="Zeng Q."/>
            <person name="Gargeya S."/>
            <person name="Fitzgerald M."/>
            <person name="Abouelleil A."/>
            <person name="Alvarado L."/>
            <person name="Chapman S.B."/>
            <person name="Gainer-Dewar J."/>
            <person name="Goldberg J."/>
            <person name="Griggs A."/>
            <person name="Gujja S."/>
            <person name="Hansen M."/>
            <person name="Howarth C."/>
            <person name="Imamovic A."/>
            <person name="Ireland A."/>
            <person name="Larimer J."/>
            <person name="McCowan C."/>
            <person name="Murphy C."/>
            <person name="Pearson M."/>
            <person name="Poon T.W."/>
            <person name="Priest M."/>
            <person name="Roberts A."/>
            <person name="Saif S."/>
            <person name="Shea T."/>
            <person name="Sykes S."/>
            <person name="Wortman J."/>
            <person name="Nusbaum C."/>
            <person name="Birren B."/>
        </authorList>
    </citation>
    <scope>NUCLEOTIDE SEQUENCE [LARGE SCALE GENOMIC DNA]</scope>
    <source>
        <strain evidence="1">NJM9701</strain>
    </source>
</reference>
<proteinExistence type="predicted"/>
<organism evidence="1">
    <name type="scientific">Aphanomyces invadans</name>
    <dbReference type="NCBI Taxonomy" id="157072"/>
    <lineage>
        <taxon>Eukaryota</taxon>
        <taxon>Sar</taxon>
        <taxon>Stramenopiles</taxon>
        <taxon>Oomycota</taxon>
        <taxon>Saprolegniomycetes</taxon>
        <taxon>Saprolegniales</taxon>
        <taxon>Verrucalvaceae</taxon>
        <taxon>Aphanomyces</taxon>
    </lineage>
</organism>
<dbReference type="EMBL" id="KI913993">
    <property type="protein sequence ID" value="ETV93291.1"/>
    <property type="molecule type" value="Genomic_DNA"/>
</dbReference>
<accession>A0A024TI79</accession>
<name>A0A024TI79_9STRA</name>
<dbReference type="GeneID" id="20089769"/>
<dbReference type="RefSeq" id="XP_008878126.1">
    <property type="nucleotide sequence ID" value="XM_008879904.1"/>
</dbReference>
<gene>
    <name evidence="1" type="ORF">H310_12719</name>
</gene>
<dbReference type="AlphaFoldDB" id="A0A024TI79"/>
<protein>
    <submittedName>
        <fullName evidence="1">Uncharacterized protein</fullName>
    </submittedName>
</protein>
<evidence type="ECO:0000313" key="1">
    <source>
        <dbReference type="EMBL" id="ETV93291.1"/>
    </source>
</evidence>